<dbReference type="Proteomes" id="UP000229976">
    <property type="component" value="Unassembled WGS sequence"/>
</dbReference>
<keyword evidence="2 4" id="KW-0413">Isomerase</keyword>
<dbReference type="Gene3D" id="3.40.50.10490">
    <property type="entry name" value="Glucose-6-phosphate isomerase like protein, domain 1"/>
    <property type="match status" value="2"/>
</dbReference>
<dbReference type="EMBL" id="PCRO01000022">
    <property type="protein sequence ID" value="PIP22848.1"/>
    <property type="molecule type" value="Genomic_DNA"/>
</dbReference>
<comment type="similarity">
    <text evidence="1">Belongs to the PGI/PMI family.</text>
</comment>
<evidence type="ECO:0000313" key="5">
    <source>
        <dbReference type="Proteomes" id="UP000229976"/>
    </source>
</evidence>
<evidence type="ECO:0000259" key="3">
    <source>
        <dbReference type="PROSITE" id="PS51464"/>
    </source>
</evidence>
<dbReference type="NCBIfam" id="TIGR02128">
    <property type="entry name" value="G6PI_arch"/>
    <property type="match status" value="1"/>
</dbReference>
<proteinExistence type="inferred from homology"/>
<dbReference type="PROSITE" id="PS51464">
    <property type="entry name" value="SIS"/>
    <property type="match status" value="1"/>
</dbReference>
<dbReference type="GO" id="GO:1901135">
    <property type="term" value="P:carbohydrate derivative metabolic process"/>
    <property type="evidence" value="ECO:0007669"/>
    <property type="project" value="InterPro"/>
</dbReference>
<organism evidence="4 5">
    <name type="scientific">Candidatus Nealsonbacteria bacterium CG23_combo_of_CG06-09_8_20_14_all_39_17</name>
    <dbReference type="NCBI Taxonomy" id="1974722"/>
    <lineage>
        <taxon>Bacteria</taxon>
        <taxon>Candidatus Nealsoniibacteriota</taxon>
    </lineage>
</organism>
<dbReference type="InterPro" id="IPR046348">
    <property type="entry name" value="SIS_dom_sf"/>
</dbReference>
<protein>
    <submittedName>
        <fullName evidence="4">Bifunctional phosphoglucose/phosphomannose isomerase</fullName>
    </submittedName>
</protein>
<gene>
    <name evidence="4" type="ORF">COX37_01755</name>
</gene>
<dbReference type="AlphaFoldDB" id="A0A2G9YUD6"/>
<dbReference type="GO" id="GO:0097367">
    <property type="term" value="F:carbohydrate derivative binding"/>
    <property type="evidence" value="ECO:0007669"/>
    <property type="project" value="InterPro"/>
</dbReference>
<dbReference type="GO" id="GO:0004476">
    <property type="term" value="F:mannose-6-phosphate isomerase activity"/>
    <property type="evidence" value="ECO:0007669"/>
    <property type="project" value="InterPro"/>
</dbReference>
<dbReference type="Pfam" id="PF10432">
    <property type="entry name" value="bact-PGI_C"/>
    <property type="match status" value="1"/>
</dbReference>
<dbReference type="CDD" id="cd05017">
    <property type="entry name" value="SIS_PGI_PMI_1"/>
    <property type="match status" value="1"/>
</dbReference>
<reference evidence="4 5" key="1">
    <citation type="submission" date="2017-09" db="EMBL/GenBank/DDBJ databases">
        <title>Depth-based differentiation of microbial function through sediment-hosted aquifers and enrichment of novel symbionts in the deep terrestrial subsurface.</title>
        <authorList>
            <person name="Probst A.J."/>
            <person name="Ladd B."/>
            <person name="Jarett J.K."/>
            <person name="Geller-Mcgrath D.E."/>
            <person name="Sieber C.M."/>
            <person name="Emerson J.B."/>
            <person name="Anantharaman K."/>
            <person name="Thomas B.C."/>
            <person name="Malmstrom R."/>
            <person name="Stieglmeier M."/>
            <person name="Klingl A."/>
            <person name="Woyke T."/>
            <person name="Ryan C.M."/>
            <person name="Banfield J.F."/>
        </authorList>
    </citation>
    <scope>NUCLEOTIDE SEQUENCE [LARGE SCALE GENOMIC DNA]</scope>
    <source>
        <strain evidence="4">CG23_combo_of_CG06-09_8_20_14_all_39_17</strain>
    </source>
</reference>
<dbReference type="InterPro" id="IPR001347">
    <property type="entry name" value="SIS_dom"/>
</dbReference>
<dbReference type="GO" id="GO:0004347">
    <property type="term" value="F:glucose-6-phosphate isomerase activity"/>
    <property type="evidence" value="ECO:0007669"/>
    <property type="project" value="InterPro"/>
</dbReference>
<evidence type="ECO:0000256" key="1">
    <source>
        <dbReference type="ARBA" id="ARBA00010523"/>
    </source>
</evidence>
<dbReference type="CDD" id="cd05637">
    <property type="entry name" value="SIS_PGI_PMI_2"/>
    <property type="match status" value="1"/>
</dbReference>
<accession>A0A2G9YUD6</accession>
<feature type="domain" description="SIS" evidence="3">
    <location>
        <begin position="31"/>
        <end position="173"/>
    </location>
</feature>
<dbReference type="SUPFAM" id="SSF53697">
    <property type="entry name" value="SIS domain"/>
    <property type="match status" value="1"/>
</dbReference>
<dbReference type="InterPro" id="IPR019490">
    <property type="entry name" value="Glu6P/Mann6P_isomerase_C"/>
</dbReference>
<evidence type="ECO:0000256" key="2">
    <source>
        <dbReference type="ARBA" id="ARBA00023235"/>
    </source>
</evidence>
<comment type="caution">
    <text evidence="4">The sequence shown here is derived from an EMBL/GenBank/DDBJ whole genome shotgun (WGS) entry which is preliminary data.</text>
</comment>
<sequence>MKSKFDKHNMYEIILKMPKQFRSGIESAKGIFPKKGNPSKNPGNIIVCGMGGSGMPGEILRGLKPLDVFSHKSYGLPVQAGEKSLIICISYSGNTEETLSSFSEALKRNLPIICISSGGKLEELSRKNNVPLVKLSGEKIPPRSAVAQMFSALAQIMVNYNLLSPEIIENILNLEKEIKPEEFENQGKILAEKMLGKIPMIYTTEKYKTVGSIWKKSLNETAKIMAFTNYFPELNHNEIVGFWKINEKQIEKGKVIVFVLRDLQENPLLLKQMNITKELIEKQDVEFEFINTQGKTLLEEIFSTIVLGFWTSYHLAELYEVDPTTIDLIEEFKKRLSQNN</sequence>
<dbReference type="GO" id="GO:0005975">
    <property type="term" value="P:carbohydrate metabolic process"/>
    <property type="evidence" value="ECO:0007669"/>
    <property type="project" value="InterPro"/>
</dbReference>
<dbReference type="InterPro" id="IPR035484">
    <property type="entry name" value="SIS_PGI/PMI_1"/>
</dbReference>
<dbReference type="Pfam" id="PF01380">
    <property type="entry name" value="SIS"/>
    <property type="match status" value="1"/>
</dbReference>
<evidence type="ECO:0000313" key="4">
    <source>
        <dbReference type="EMBL" id="PIP22848.1"/>
    </source>
</evidence>
<name>A0A2G9YUD6_9BACT</name>